<gene>
    <name evidence="2" type="ORF">A2U01_0004450</name>
</gene>
<feature type="domain" description="Tf2-1-like SH3-like" evidence="1">
    <location>
        <begin position="17"/>
        <end position="81"/>
    </location>
</feature>
<comment type="caution">
    <text evidence="2">The sequence shown here is derived from an EMBL/GenBank/DDBJ whole genome shotgun (WGS) entry which is preliminary data.</text>
</comment>
<dbReference type="EMBL" id="LXQA010005497">
    <property type="protein sequence ID" value="MCH83624.1"/>
    <property type="molecule type" value="Genomic_DNA"/>
</dbReference>
<evidence type="ECO:0000313" key="3">
    <source>
        <dbReference type="Proteomes" id="UP000265520"/>
    </source>
</evidence>
<protein>
    <recommendedName>
        <fullName evidence="1">Tf2-1-like SH3-like domain-containing protein</fullName>
    </recommendedName>
</protein>
<dbReference type="PANTHER" id="PTHR46148:SF52">
    <property type="entry name" value="OS04G0603800 PROTEIN"/>
    <property type="match status" value="1"/>
</dbReference>
<keyword evidence="3" id="KW-1185">Reference proteome</keyword>
<sequence>MKVQADKKRQDVIMQVGDEVLVKLQPYRQHSAALRKNQKLSMKYFGPFQIIAKVGTVAYKLQLPSTARIHPVFHVSQLKLFKGNTQEPYMPLPLTVTEMGPVMQPIQVLATRTVLRGVHQIPQILVQWENGLQDEATWEDLEDIKASYPNFNLEDKVDFKGE</sequence>
<dbReference type="AlphaFoldDB" id="A0A392MBK4"/>
<dbReference type="InterPro" id="IPR056924">
    <property type="entry name" value="SH3_Tf2-1"/>
</dbReference>
<dbReference type="SUPFAM" id="SSF54160">
    <property type="entry name" value="Chromo domain-like"/>
    <property type="match status" value="1"/>
</dbReference>
<accession>A0A392MBK4</accession>
<evidence type="ECO:0000259" key="1">
    <source>
        <dbReference type="Pfam" id="PF24626"/>
    </source>
</evidence>
<feature type="non-terminal residue" evidence="2">
    <location>
        <position position="162"/>
    </location>
</feature>
<reference evidence="2 3" key="1">
    <citation type="journal article" date="2018" name="Front. Plant Sci.">
        <title>Red Clover (Trifolium pratense) and Zigzag Clover (T. medium) - A Picture of Genomic Similarities and Differences.</title>
        <authorList>
            <person name="Dluhosova J."/>
            <person name="Istvanek J."/>
            <person name="Nedelnik J."/>
            <person name="Repkova J."/>
        </authorList>
    </citation>
    <scope>NUCLEOTIDE SEQUENCE [LARGE SCALE GENOMIC DNA]</scope>
    <source>
        <strain evidence="3">cv. 10/8</strain>
        <tissue evidence="2">Leaf</tissue>
    </source>
</reference>
<organism evidence="2 3">
    <name type="scientific">Trifolium medium</name>
    <dbReference type="NCBI Taxonomy" id="97028"/>
    <lineage>
        <taxon>Eukaryota</taxon>
        <taxon>Viridiplantae</taxon>
        <taxon>Streptophyta</taxon>
        <taxon>Embryophyta</taxon>
        <taxon>Tracheophyta</taxon>
        <taxon>Spermatophyta</taxon>
        <taxon>Magnoliopsida</taxon>
        <taxon>eudicotyledons</taxon>
        <taxon>Gunneridae</taxon>
        <taxon>Pentapetalae</taxon>
        <taxon>rosids</taxon>
        <taxon>fabids</taxon>
        <taxon>Fabales</taxon>
        <taxon>Fabaceae</taxon>
        <taxon>Papilionoideae</taxon>
        <taxon>50 kb inversion clade</taxon>
        <taxon>NPAAA clade</taxon>
        <taxon>Hologalegina</taxon>
        <taxon>IRL clade</taxon>
        <taxon>Trifolieae</taxon>
        <taxon>Trifolium</taxon>
    </lineage>
</organism>
<dbReference type="Pfam" id="PF24626">
    <property type="entry name" value="SH3_Tf2-1"/>
    <property type="match status" value="1"/>
</dbReference>
<dbReference type="InterPro" id="IPR016197">
    <property type="entry name" value="Chromo-like_dom_sf"/>
</dbReference>
<dbReference type="Proteomes" id="UP000265520">
    <property type="component" value="Unassembled WGS sequence"/>
</dbReference>
<proteinExistence type="predicted"/>
<name>A0A392MBK4_9FABA</name>
<dbReference type="PANTHER" id="PTHR46148">
    <property type="entry name" value="CHROMO DOMAIN-CONTAINING PROTEIN"/>
    <property type="match status" value="1"/>
</dbReference>
<evidence type="ECO:0000313" key="2">
    <source>
        <dbReference type="EMBL" id="MCH83624.1"/>
    </source>
</evidence>